<accession>A0A1H3L5M7</accession>
<dbReference type="Proteomes" id="UP000199515">
    <property type="component" value="Unassembled WGS sequence"/>
</dbReference>
<dbReference type="AlphaFoldDB" id="A0A1H3L5M7"/>
<dbReference type="EMBL" id="FNON01000006">
    <property type="protein sequence ID" value="SDY59234.1"/>
    <property type="molecule type" value="Genomic_DNA"/>
</dbReference>
<organism evidence="1 2">
    <name type="scientific">Amycolatopsis xylanica</name>
    <dbReference type="NCBI Taxonomy" id="589385"/>
    <lineage>
        <taxon>Bacteria</taxon>
        <taxon>Bacillati</taxon>
        <taxon>Actinomycetota</taxon>
        <taxon>Actinomycetes</taxon>
        <taxon>Pseudonocardiales</taxon>
        <taxon>Pseudonocardiaceae</taxon>
        <taxon>Amycolatopsis</taxon>
    </lineage>
</organism>
<proteinExistence type="predicted"/>
<dbReference type="STRING" id="589385.SAMN05421504_10656"/>
<protein>
    <submittedName>
        <fullName evidence="1">Uncharacterized protein</fullName>
    </submittedName>
</protein>
<evidence type="ECO:0000313" key="1">
    <source>
        <dbReference type="EMBL" id="SDY59234.1"/>
    </source>
</evidence>
<reference evidence="1 2" key="1">
    <citation type="submission" date="2016-10" db="EMBL/GenBank/DDBJ databases">
        <authorList>
            <person name="de Groot N.N."/>
        </authorList>
    </citation>
    <scope>NUCLEOTIDE SEQUENCE [LARGE SCALE GENOMIC DNA]</scope>
    <source>
        <strain evidence="1 2">CPCC 202699</strain>
    </source>
</reference>
<gene>
    <name evidence="1" type="ORF">SAMN05421504_10656</name>
</gene>
<keyword evidence="2" id="KW-1185">Reference proteome</keyword>
<evidence type="ECO:0000313" key="2">
    <source>
        <dbReference type="Proteomes" id="UP000199515"/>
    </source>
</evidence>
<name>A0A1H3L5M7_9PSEU</name>
<sequence length="39" mass="4103">MMRTRIIAAVAALSFLITVPPALPNSGTLTWSVNSETTA</sequence>